<gene>
    <name evidence="1" type="ORF">PACLA_8A053405</name>
</gene>
<dbReference type="EMBL" id="CACRXK020004991">
    <property type="protein sequence ID" value="CAB4004766.1"/>
    <property type="molecule type" value="Genomic_DNA"/>
</dbReference>
<dbReference type="Proteomes" id="UP001152795">
    <property type="component" value="Unassembled WGS sequence"/>
</dbReference>
<evidence type="ECO:0000313" key="2">
    <source>
        <dbReference type="Proteomes" id="UP001152795"/>
    </source>
</evidence>
<reference evidence="1" key="1">
    <citation type="submission" date="2020-04" db="EMBL/GenBank/DDBJ databases">
        <authorList>
            <person name="Alioto T."/>
            <person name="Alioto T."/>
            <person name="Gomez Garrido J."/>
        </authorList>
    </citation>
    <scope>NUCLEOTIDE SEQUENCE</scope>
    <source>
        <strain evidence="1">A484AB</strain>
    </source>
</reference>
<keyword evidence="2" id="KW-1185">Reference proteome</keyword>
<dbReference type="AlphaFoldDB" id="A0A6S7HJC4"/>
<evidence type="ECO:0000313" key="1">
    <source>
        <dbReference type="EMBL" id="CAB4004766.1"/>
    </source>
</evidence>
<proteinExistence type="predicted"/>
<comment type="caution">
    <text evidence="1">The sequence shown here is derived from an EMBL/GenBank/DDBJ whole genome shotgun (WGS) entry which is preliminary data.</text>
</comment>
<accession>A0A6S7HJC4</accession>
<sequence length="101" mass="11316">MILIHLCCVQLSESEISASLNVAITTRMRRHWPTRKVIRQHAVILISDVLMILIHLCCVQLSESEISASLNVAITTRIRGHMAAYYWADAGRPAVISFTTV</sequence>
<organism evidence="1 2">
    <name type="scientific">Paramuricea clavata</name>
    <name type="common">Red gorgonian</name>
    <name type="synonym">Violescent sea-whip</name>
    <dbReference type="NCBI Taxonomy" id="317549"/>
    <lineage>
        <taxon>Eukaryota</taxon>
        <taxon>Metazoa</taxon>
        <taxon>Cnidaria</taxon>
        <taxon>Anthozoa</taxon>
        <taxon>Octocorallia</taxon>
        <taxon>Malacalcyonacea</taxon>
        <taxon>Plexauridae</taxon>
        <taxon>Paramuricea</taxon>
    </lineage>
</organism>
<name>A0A6S7HJC4_PARCT</name>
<protein>
    <submittedName>
        <fullName evidence="1">Uncharacterized protein</fullName>
    </submittedName>
</protein>